<keyword evidence="1" id="KW-0539">Nucleus</keyword>
<dbReference type="SUPFAM" id="SSF47095">
    <property type="entry name" value="HMG-box"/>
    <property type="match status" value="1"/>
</dbReference>
<protein>
    <recommendedName>
        <fullName evidence="3">HMG box domain-containing protein</fullName>
    </recommendedName>
</protein>
<evidence type="ECO:0000256" key="2">
    <source>
        <dbReference type="SAM" id="MobiDB-lite"/>
    </source>
</evidence>
<comment type="caution">
    <text evidence="4">The sequence shown here is derived from an EMBL/GenBank/DDBJ whole genome shotgun (WGS) entry which is preliminary data.</text>
</comment>
<dbReference type="OrthoDB" id="6247875at2759"/>
<evidence type="ECO:0000256" key="1">
    <source>
        <dbReference type="PROSITE-ProRule" id="PRU00267"/>
    </source>
</evidence>
<keyword evidence="1" id="KW-0238">DNA-binding</keyword>
<organism evidence="4 5">
    <name type="scientific">Coemansia javaensis</name>
    <dbReference type="NCBI Taxonomy" id="2761396"/>
    <lineage>
        <taxon>Eukaryota</taxon>
        <taxon>Fungi</taxon>
        <taxon>Fungi incertae sedis</taxon>
        <taxon>Zoopagomycota</taxon>
        <taxon>Kickxellomycotina</taxon>
        <taxon>Kickxellomycetes</taxon>
        <taxon>Kickxellales</taxon>
        <taxon>Kickxellaceae</taxon>
        <taxon>Coemansia</taxon>
    </lineage>
</organism>
<dbReference type="GO" id="GO:0005634">
    <property type="term" value="C:nucleus"/>
    <property type="evidence" value="ECO:0007669"/>
    <property type="project" value="UniProtKB-UniRule"/>
</dbReference>
<feature type="domain" description="HMG box" evidence="3">
    <location>
        <begin position="134"/>
        <end position="202"/>
    </location>
</feature>
<sequence length="297" mass="31772">MPVGYPAIGGMPMMGGMAQPAPHPMQPYSFVSQASAAAAAAAASAPVAAGKQGPALSSRIVTEPACAVFRSSGPGGAAAEHTAQQIVTADGKVFVECIPGHNVVFAPLGMQPGAAVQHVGGGRVAKARTRPPAPARPSNVFFKYRSVKQRELQEAHPRMNQTQISRMVAEYWRRESEEVKQKFQLEYKEDMRKYELSKKMRRNRPDYEYFEADDAATVRSEPAPYYPQDGASPAVAGSQSLGHEPGFLGFGPPPAAAAADHHGASEHAAQQRHRSFTLPTSLPADGDQHLGISRLIH</sequence>
<proteinExistence type="predicted"/>
<name>A0A9W8HKV4_9FUNG</name>
<evidence type="ECO:0000259" key="3">
    <source>
        <dbReference type="PROSITE" id="PS50118"/>
    </source>
</evidence>
<dbReference type="InterPro" id="IPR036910">
    <property type="entry name" value="HMG_box_dom_sf"/>
</dbReference>
<dbReference type="SMART" id="SM00398">
    <property type="entry name" value="HMG"/>
    <property type="match status" value="1"/>
</dbReference>
<reference evidence="4" key="1">
    <citation type="submission" date="2022-07" db="EMBL/GenBank/DDBJ databases">
        <title>Phylogenomic reconstructions and comparative analyses of Kickxellomycotina fungi.</title>
        <authorList>
            <person name="Reynolds N.K."/>
            <person name="Stajich J.E."/>
            <person name="Barry K."/>
            <person name="Grigoriev I.V."/>
            <person name="Crous P."/>
            <person name="Smith M.E."/>
        </authorList>
    </citation>
    <scope>NUCLEOTIDE SEQUENCE</scope>
    <source>
        <strain evidence="4">NBRC 105414</strain>
    </source>
</reference>
<dbReference type="EMBL" id="JANBUL010000034">
    <property type="protein sequence ID" value="KAJ2784037.1"/>
    <property type="molecule type" value="Genomic_DNA"/>
</dbReference>
<dbReference type="Pfam" id="PF00505">
    <property type="entry name" value="HMG_box"/>
    <property type="match status" value="1"/>
</dbReference>
<dbReference type="AlphaFoldDB" id="A0A9W8HKV4"/>
<dbReference type="PROSITE" id="PS50118">
    <property type="entry name" value="HMG_BOX_2"/>
    <property type="match status" value="1"/>
</dbReference>
<dbReference type="Proteomes" id="UP001140217">
    <property type="component" value="Unassembled WGS sequence"/>
</dbReference>
<keyword evidence="5" id="KW-1185">Reference proteome</keyword>
<evidence type="ECO:0000313" key="5">
    <source>
        <dbReference type="Proteomes" id="UP001140217"/>
    </source>
</evidence>
<feature type="region of interest" description="Disordered" evidence="2">
    <location>
        <begin position="220"/>
        <end position="273"/>
    </location>
</feature>
<dbReference type="InterPro" id="IPR009071">
    <property type="entry name" value="HMG_box_dom"/>
</dbReference>
<evidence type="ECO:0000313" key="4">
    <source>
        <dbReference type="EMBL" id="KAJ2784037.1"/>
    </source>
</evidence>
<gene>
    <name evidence="4" type="ORF">H4R18_001350</name>
</gene>
<feature type="DNA-binding region" description="HMG box" evidence="1">
    <location>
        <begin position="134"/>
        <end position="202"/>
    </location>
</feature>
<feature type="region of interest" description="Disordered" evidence="2">
    <location>
        <begin position="278"/>
        <end position="297"/>
    </location>
</feature>
<dbReference type="Gene3D" id="1.10.30.10">
    <property type="entry name" value="High mobility group box domain"/>
    <property type="match status" value="1"/>
</dbReference>
<accession>A0A9W8HKV4</accession>
<dbReference type="GO" id="GO:0003677">
    <property type="term" value="F:DNA binding"/>
    <property type="evidence" value="ECO:0007669"/>
    <property type="project" value="UniProtKB-UniRule"/>
</dbReference>